<evidence type="ECO:0000256" key="1">
    <source>
        <dbReference type="ARBA" id="ARBA00022553"/>
    </source>
</evidence>
<name>A0A8B7XRL8_ACAPL</name>
<keyword evidence="4" id="KW-0862">Zinc</keyword>
<keyword evidence="2" id="KW-0479">Metal-binding</keyword>
<dbReference type="SUPFAM" id="SSF101898">
    <property type="entry name" value="NHL repeat"/>
    <property type="match status" value="1"/>
</dbReference>
<dbReference type="Gene3D" id="3.30.160.60">
    <property type="entry name" value="Classic Zinc Finger"/>
    <property type="match status" value="1"/>
</dbReference>
<dbReference type="PROSITE" id="PS50089">
    <property type="entry name" value="ZF_RING_2"/>
    <property type="match status" value="1"/>
</dbReference>
<dbReference type="InterPro" id="IPR013083">
    <property type="entry name" value="Znf_RING/FYVE/PHD"/>
</dbReference>
<keyword evidence="1" id="KW-0597">Phosphoprotein</keyword>
<feature type="domain" description="B box-type" evidence="8">
    <location>
        <begin position="167"/>
        <end position="210"/>
    </location>
</feature>
<feature type="coiled-coil region" evidence="6">
    <location>
        <begin position="262"/>
        <end position="314"/>
    </location>
</feature>
<keyword evidence="6" id="KW-0175">Coiled coil</keyword>
<evidence type="ECO:0000256" key="5">
    <source>
        <dbReference type="PROSITE-ProRule" id="PRU00024"/>
    </source>
</evidence>
<evidence type="ECO:0000259" key="8">
    <source>
        <dbReference type="PROSITE" id="PS50119"/>
    </source>
</evidence>
<protein>
    <submittedName>
        <fullName evidence="10">Uncharacterized protein LOC110975357 isoform X1</fullName>
    </submittedName>
</protein>
<organism evidence="9 10">
    <name type="scientific">Acanthaster planci</name>
    <name type="common">Crown-of-thorns starfish</name>
    <dbReference type="NCBI Taxonomy" id="133434"/>
    <lineage>
        <taxon>Eukaryota</taxon>
        <taxon>Metazoa</taxon>
        <taxon>Echinodermata</taxon>
        <taxon>Eleutherozoa</taxon>
        <taxon>Asterozoa</taxon>
        <taxon>Asteroidea</taxon>
        <taxon>Valvatacea</taxon>
        <taxon>Valvatida</taxon>
        <taxon>Acanthasteridae</taxon>
        <taxon>Acanthaster</taxon>
    </lineage>
</organism>
<accession>A0A8B7XRL8</accession>
<dbReference type="KEGG" id="aplc:110975357"/>
<dbReference type="Gene3D" id="3.30.40.10">
    <property type="entry name" value="Zinc/RING finger domain, C3HC4 (zinc finger)"/>
    <property type="match status" value="1"/>
</dbReference>
<keyword evidence="9" id="KW-1185">Reference proteome</keyword>
<evidence type="ECO:0000313" key="10">
    <source>
        <dbReference type="RefSeq" id="XP_022083488.1"/>
    </source>
</evidence>
<dbReference type="InterPro" id="IPR001841">
    <property type="entry name" value="Znf_RING"/>
</dbReference>
<sequence length="634" mass="72467">MIKMATSVTAESVWSSIIQGHLECSICHTRYQEPKMLHCSHSFCLKCLQELKQSQHPNNDKVTCPLCKRETNLPEGGVDKLNTNYTLISLVEEVTKQEQLLKSERSIVVICQSCDEENEAMAHCMDCEHDLCQECQMAHQRLAALKHHTITPISELKESASNTVHWKDDSKCKIHPNKELCFYCHTCEMLICKECTSLSHKDPTHMFVDLKEAVDTCLQDAQEKRENYRVNAHMNIVTGWKSLRDRLGIMLEETNDLISQFVEKKTRQIKQEEKQLKQMAQVIYRKKAKKIAEMEVAEQTLKMVDRKMTDAKRRKILKFREELLHDLKGVKTTEQLSRQLSFISFKENSVVNLGTLLEEEQWQLFSKSEIKGHFIAAFSTGDMVIANTQMNQITRLSPDSKIVHVFKINPHIAIAVNKDDHLIVLFNEAQAEIKILNKEYKVLNCFLPGEEADIDSTPTCLAVDDNNLIAVGYKDKEQISLHNPDGSIIRTLPAPMIDSYMTISNQQIIYTNSNKKQLISVDYEGKKKFQVNIRNVSDPNCPYGVCCDKAGDIYTVVSLKSSSSQPTHCRAGTWYYDSEYYSYKAAVDCYSPNGKLLRSISTDEMANNSREIMYTPDGKLVTTGEESTVTYHRV</sequence>
<dbReference type="Proteomes" id="UP000694845">
    <property type="component" value="Unplaced"/>
</dbReference>
<feature type="domain" description="RING-type" evidence="7">
    <location>
        <begin position="24"/>
        <end position="68"/>
    </location>
</feature>
<dbReference type="SMART" id="SM00336">
    <property type="entry name" value="BBOX"/>
    <property type="match status" value="2"/>
</dbReference>
<dbReference type="InterPro" id="IPR000315">
    <property type="entry name" value="Znf_B-box"/>
</dbReference>
<dbReference type="PANTHER" id="PTHR25462:SF296">
    <property type="entry name" value="MEIOTIC P26, ISOFORM F"/>
    <property type="match status" value="1"/>
</dbReference>
<dbReference type="InterPro" id="IPR011042">
    <property type="entry name" value="6-blade_b-propeller_TolB-like"/>
</dbReference>
<dbReference type="PROSITE" id="PS00518">
    <property type="entry name" value="ZF_RING_1"/>
    <property type="match status" value="1"/>
</dbReference>
<evidence type="ECO:0000259" key="7">
    <source>
        <dbReference type="PROSITE" id="PS50089"/>
    </source>
</evidence>
<dbReference type="PROSITE" id="PS50119">
    <property type="entry name" value="ZF_BBOX"/>
    <property type="match status" value="2"/>
</dbReference>
<dbReference type="OrthoDB" id="6105938at2759"/>
<evidence type="ECO:0000313" key="9">
    <source>
        <dbReference type="Proteomes" id="UP000694845"/>
    </source>
</evidence>
<dbReference type="InterPro" id="IPR047153">
    <property type="entry name" value="TRIM45/56/19-like"/>
</dbReference>
<dbReference type="RefSeq" id="XP_022083488.1">
    <property type="nucleotide sequence ID" value="XM_022227796.1"/>
</dbReference>
<evidence type="ECO:0000256" key="3">
    <source>
        <dbReference type="ARBA" id="ARBA00022771"/>
    </source>
</evidence>
<dbReference type="SMART" id="SM00184">
    <property type="entry name" value="RING"/>
    <property type="match status" value="2"/>
</dbReference>
<evidence type="ECO:0000256" key="6">
    <source>
        <dbReference type="SAM" id="Coils"/>
    </source>
</evidence>
<reference evidence="10" key="1">
    <citation type="submission" date="2025-08" db="UniProtKB">
        <authorList>
            <consortium name="RefSeq"/>
        </authorList>
    </citation>
    <scope>IDENTIFICATION</scope>
</reference>
<dbReference type="SUPFAM" id="SSF57845">
    <property type="entry name" value="B-box zinc-binding domain"/>
    <property type="match status" value="1"/>
</dbReference>
<feature type="domain" description="B box-type" evidence="8">
    <location>
        <begin position="106"/>
        <end position="153"/>
    </location>
</feature>
<evidence type="ECO:0000256" key="2">
    <source>
        <dbReference type="ARBA" id="ARBA00022723"/>
    </source>
</evidence>
<dbReference type="SUPFAM" id="SSF57850">
    <property type="entry name" value="RING/U-box"/>
    <property type="match status" value="1"/>
</dbReference>
<dbReference type="Gene3D" id="4.10.830.40">
    <property type="match status" value="1"/>
</dbReference>
<dbReference type="Pfam" id="PF00643">
    <property type="entry name" value="zf-B_box"/>
    <property type="match status" value="1"/>
</dbReference>
<proteinExistence type="predicted"/>
<dbReference type="GeneID" id="110975357"/>
<gene>
    <name evidence="10" type="primary">LOC110975357</name>
</gene>
<dbReference type="Gene3D" id="2.120.10.30">
    <property type="entry name" value="TolB, C-terminal domain"/>
    <property type="match status" value="1"/>
</dbReference>
<dbReference type="AlphaFoldDB" id="A0A8B7XRL8"/>
<dbReference type="InterPro" id="IPR027370">
    <property type="entry name" value="Znf-RING_euk"/>
</dbReference>
<evidence type="ECO:0000256" key="4">
    <source>
        <dbReference type="ARBA" id="ARBA00022833"/>
    </source>
</evidence>
<keyword evidence="3 5" id="KW-0863">Zinc-finger</keyword>
<dbReference type="Pfam" id="PF13445">
    <property type="entry name" value="zf-RING_UBOX"/>
    <property type="match status" value="1"/>
</dbReference>
<dbReference type="InterPro" id="IPR017907">
    <property type="entry name" value="Znf_RING_CS"/>
</dbReference>
<dbReference type="PANTHER" id="PTHR25462">
    <property type="entry name" value="BONUS, ISOFORM C-RELATED"/>
    <property type="match status" value="1"/>
</dbReference>
<dbReference type="GO" id="GO:0008270">
    <property type="term" value="F:zinc ion binding"/>
    <property type="evidence" value="ECO:0007669"/>
    <property type="project" value="UniProtKB-KW"/>
</dbReference>